<name>A0A2P2P960_RHIMU</name>
<dbReference type="EMBL" id="GGEC01070743">
    <property type="protein sequence ID" value="MBX51227.1"/>
    <property type="molecule type" value="Transcribed_RNA"/>
</dbReference>
<protein>
    <submittedName>
        <fullName evidence="1">Uncharacterized protein</fullName>
    </submittedName>
</protein>
<accession>A0A2P2P960</accession>
<dbReference type="AlphaFoldDB" id="A0A2P2P960"/>
<organism evidence="1">
    <name type="scientific">Rhizophora mucronata</name>
    <name type="common">Asiatic mangrove</name>
    <dbReference type="NCBI Taxonomy" id="61149"/>
    <lineage>
        <taxon>Eukaryota</taxon>
        <taxon>Viridiplantae</taxon>
        <taxon>Streptophyta</taxon>
        <taxon>Embryophyta</taxon>
        <taxon>Tracheophyta</taxon>
        <taxon>Spermatophyta</taxon>
        <taxon>Magnoliopsida</taxon>
        <taxon>eudicotyledons</taxon>
        <taxon>Gunneridae</taxon>
        <taxon>Pentapetalae</taxon>
        <taxon>rosids</taxon>
        <taxon>fabids</taxon>
        <taxon>Malpighiales</taxon>
        <taxon>Rhizophoraceae</taxon>
        <taxon>Rhizophora</taxon>
    </lineage>
</organism>
<sequence>MVNGELKSFNSTTPHLQTNRLDYKILCFSRKPKISYGHTILPTEQVQ</sequence>
<evidence type="ECO:0000313" key="1">
    <source>
        <dbReference type="EMBL" id="MBX51227.1"/>
    </source>
</evidence>
<proteinExistence type="predicted"/>
<reference evidence="1" key="1">
    <citation type="submission" date="2018-02" db="EMBL/GenBank/DDBJ databases">
        <title>Rhizophora mucronata_Transcriptome.</title>
        <authorList>
            <person name="Meera S.P."/>
            <person name="Sreeshan A."/>
            <person name="Augustine A."/>
        </authorList>
    </citation>
    <scope>NUCLEOTIDE SEQUENCE</scope>
    <source>
        <tissue evidence="1">Leaf</tissue>
    </source>
</reference>